<keyword evidence="5" id="KW-0449">Lipoprotein</keyword>
<protein>
    <submittedName>
        <fullName evidence="4">VacJ family lipoprotein</fullName>
    </submittedName>
    <submittedName>
        <fullName evidence="5">VacJ lipoprotein</fullName>
    </submittedName>
</protein>
<evidence type="ECO:0000256" key="1">
    <source>
        <dbReference type="ARBA" id="ARBA00010634"/>
    </source>
</evidence>
<dbReference type="PANTHER" id="PTHR30035:SF3">
    <property type="entry name" value="INTERMEMBRANE PHOSPHOLIPID TRANSPORT SYSTEM LIPOPROTEIN MLAA"/>
    <property type="match status" value="1"/>
</dbReference>
<evidence type="ECO:0000313" key="6">
    <source>
        <dbReference type="Proteomes" id="UP000217448"/>
    </source>
</evidence>
<dbReference type="PROSITE" id="PS51257">
    <property type="entry name" value="PROKAR_LIPOPROTEIN"/>
    <property type="match status" value="1"/>
</dbReference>
<reference evidence="6" key="2">
    <citation type="submission" date="2023-07" db="EMBL/GenBank/DDBJ databases">
        <title>Yangia mangrovi SAOS 153D genome.</title>
        <authorList>
            <person name="Verma A."/>
            <person name="Pal Y."/>
            <person name="Sundharam S."/>
            <person name="Bisht B."/>
            <person name="Srinivasan K."/>
        </authorList>
    </citation>
    <scope>NUCLEOTIDE SEQUENCE [LARGE SCALE GENOMIC DNA]</scope>
    <source>
        <strain evidence="6">SAOS 153D</strain>
    </source>
</reference>
<sequence>MRIPGLTGRAPGFRAFAALVLITGLAACATPGPGETRDGVFDPQEPANRRVHAFNKRVYSRLSGDGEPGFVESLPDPVKNGVVNFSDTVALPQTVVNQLLQGRLLRASRNTLRFSINATLGIAGLMDVASPMGLPEDRSNFGETLYVWGLPEGGYMELPVLGPSTERETVGLFVDFFTDPFAYVLPSPQRYVRYGARLGELMIKRSDYGDAIDAVMEGSADSYAQARVIWLEKRRHELGDDSIEGSGFIDPEAMDTEGF</sequence>
<reference evidence="5" key="1">
    <citation type="submission" date="2017-09" db="EMBL/GenBank/DDBJ databases">
        <title>Yangia sp. SAOS 153D whole genome sequencing.</title>
        <authorList>
            <person name="Verma A."/>
            <person name="Krishnamurthi S."/>
        </authorList>
    </citation>
    <scope>NUCLEOTIDE SEQUENCE [LARGE SCALE GENOMIC DNA]</scope>
    <source>
        <strain evidence="5">SAOS 153D</strain>
    </source>
</reference>
<dbReference type="EMBL" id="NTHN02000044">
    <property type="protein sequence ID" value="MCT4372369.1"/>
    <property type="molecule type" value="Genomic_DNA"/>
</dbReference>
<dbReference type="Proteomes" id="UP000217448">
    <property type="component" value="Unassembled WGS sequence"/>
</dbReference>
<comment type="caution">
    <text evidence="5">The sequence shown here is derived from an EMBL/GenBank/DDBJ whole genome shotgun (WGS) entry which is preliminary data.</text>
</comment>
<accession>A0A2A3K132</accession>
<reference evidence="4" key="3">
    <citation type="submission" date="2024-05" db="EMBL/GenBank/DDBJ databases">
        <title>Yangia mangrovi SAOS 153D genome.</title>
        <authorList>
            <person name="Verma A."/>
            <person name="Pal Y."/>
            <person name="Sundharam S."/>
            <person name="Bisht B."/>
            <person name="Srinivasan K."/>
        </authorList>
    </citation>
    <scope>NUCLEOTIDE SEQUENCE</scope>
    <source>
        <strain evidence="4">SAOS 153D</strain>
    </source>
</reference>
<name>A0A2A3K132_9RHOB</name>
<keyword evidence="6" id="KW-1185">Reference proteome</keyword>
<dbReference type="Pfam" id="PF04333">
    <property type="entry name" value="MlaA"/>
    <property type="match status" value="1"/>
</dbReference>
<dbReference type="AlphaFoldDB" id="A0A2A3K132"/>
<feature type="signal peptide" evidence="3">
    <location>
        <begin position="1"/>
        <end position="29"/>
    </location>
</feature>
<proteinExistence type="inferred from homology"/>
<evidence type="ECO:0000256" key="3">
    <source>
        <dbReference type="SAM" id="SignalP"/>
    </source>
</evidence>
<gene>
    <name evidence="5" type="ORF">CLG85_00150</name>
    <name evidence="4" type="ORF">CLG85_019450</name>
</gene>
<dbReference type="InterPro" id="IPR007428">
    <property type="entry name" value="MlaA"/>
</dbReference>
<feature type="chain" id="PRO_5012991628" evidence="3">
    <location>
        <begin position="30"/>
        <end position="259"/>
    </location>
</feature>
<evidence type="ECO:0000313" key="4">
    <source>
        <dbReference type="EMBL" id="MCT4372369.1"/>
    </source>
</evidence>
<dbReference type="GO" id="GO:0120010">
    <property type="term" value="P:intermembrane phospholipid transfer"/>
    <property type="evidence" value="ECO:0007669"/>
    <property type="project" value="TreeGrafter"/>
</dbReference>
<dbReference type="PANTHER" id="PTHR30035">
    <property type="entry name" value="LIPOPROTEIN VACJ-RELATED"/>
    <property type="match status" value="1"/>
</dbReference>
<dbReference type="GO" id="GO:0016020">
    <property type="term" value="C:membrane"/>
    <property type="evidence" value="ECO:0007669"/>
    <property type="project" value="InterPro"/>
</dbReference>
<evidence type="ECO:0000256" key="2">
    <source>
        <dbReference type="ARBA" id="ARBA00022729"/>
    </source>
</evidence>
<evidence type="ECO:0000313" key="5">
    <source>
        <dbReference type="EMBL" id="PBD21155.1"/>
    </source>
</evidence>
<dbReference type="EMBL" id="NTHN01000004">
    <property type="protein sequence ID" value="PBD21155.1"/>
    <property type="molecule type" value="Genomic_DNA"/>
</dbReference>
<dbReference type="OrthoDB" id="9785326at2"/>
<keyword evidence="2 3" id="KW-0732">Signal</keyword>
<comment type="similarity">
    <text evidence="1">Belongs to the MlaA family.</text>
</comment>
<organism evidence="5">
    <name type="scientific">Alloyangia mangrovi</name>
    <dbReference type="NCBI Taxonomy" id="1779329"/>
    <lineage>
        <taxon>Bacteria</taxon>
        <taxon>Pseudomonadati</taxon>
        <taxon>Pseudomonadota</taxon>
        <taxon>Alphaproteobacteria</taxon>
        <taxon>Rhodobacterales</taxon>
        <taxon>Roseobacteraceae</taxon>
        <taxon>Alloyangia</taxon>
    </lineage>
</organism>